<dbReference type="Gene3D" id="3.40.630.30">
    <property type="match status" value="1"/>
</dbReference>
<dbReference type="SUPFAM" id="SSF55729">
    <property type="entry name" value="Acyl-CoA N-acyltransferases (Nat)"/>
    <property type="match status" value="1"/>
</dbReference>
<dbReference type="RefSeq" id="WP_184241749.1">
    <property type="nucleotide sequence ID" value="NZ_JACHNA010000001.1"/>
</dbReference>
<sequence>MTSAPPESAAPRRPRVHIVSLRRTGASETAVQRVAGVLAEAFSTDPFTTALLPDGRHVDRLTGKFTGMIRDLLGPDDDGRDKGAVDVALDPQDGSVLGVALWDRPGHSEPNWKDRLGTVQSYVRTHGLKAWDALRTTAACDKVRPSEPHWYLMELGTTPAARGRGVGSSLVNYRLRHARRDRVGVYLESSTRDNVPFYEKLGFEEVGMIETKGTNDLTAMWQQEG</sequence>
<gene>
    <name evidence="2" type="ORF">HDA30_001626</name>
</gene>
<evidence type="ECO:0000313" key="3">
    <source>
        <dbReference type="Proteomes" id="UP000540191"/>
    </source>
</evidence>
<dbReference type="AlphaFoldDB" id="A0A7W7GPW2"/>
<dbReference type="CDD" id="cd04301">
    <property type="entry name" value="NAT_SF"/>
    <property type="match status" value="1"/>
</dbReference>
<accession>A0A7W7GPW2</accession>
<dbReference type="InterPro" id="IPR016181">
    <property type="entry name" value="Acyl_CoA_acyltransferase"/>
</dbReference>
<dbReference type="EMBL" id="JACHNA010000001">
    <property type="protein sequence ID" value="MBB4736118.1"/>
    <property type="molecule type" value="Genomic_DNA"/>
</dbReference>
<dbReference type="Proteomes" id="UP000540191">
    <property type="component" value="Unassembled WGS sequence"/>
</dbReference>
<comment type="caution">
    <text evidence="2">The sequence shown here is derived from an EMBL/GenBank/DDBJ whole genome shotgun (WGS) entry which is preliminary data.</text>
</comment>
<dbReference type="Pfam" id="PF00583">
    <property type="entry name" value="Acetyltransf_1"/>
    <property type="match status" value="1"/>
</dbReference>
<proteinExistence type="predicted"/>
<keyword evidence="3" id="KW-1185">Reference proteome</keyword>
<dbReference type="InterPro" id="IPR000182">
    <property type="entry name" value="GNAT_dom"/>
</dbReference>
<evidence type="ECO:0000259" key="1">
    <source>
        <dbReference type="PROSITE" id="PS51186"/>
    </source>
</evidence>
<dbReference type="PANTHER" id="PTHR42791">
    <property type="entry name" value="GNAT FAMILY ACETYLTRANSFERASE"/>
    <property type="match status" value="1"/>
</dbReference>
<feature type="domain" description="N-acetyltransferase" evidence="1">
    <location>
        <begin position="85"/>
        <end position="224"/>
    </location>
</feature>
<dbReference type="PROSITE" id="PS51186">
    <property type="entry name" value="GNAT"/>
    <property type="match status" value="1"/>
</dbReference>
<organism evidence="2 3">
    <name type="scientific">Micrococcus cohnii</name>
    <dbReference type="NCBI Taxonomy" id="993416"/>
    <lineage>
        <taxon>Bacteria</taxon>
        <taxon>Bacillati</taxon>
        <taxon>Actinomycetota</taxon>
        <taxon>Actinomycetes</taxon>
        <taxon>Micrococcales</taxon>
        <taxon>Micrococcaceae</taxon>
        <taxon>Micrococcus</taxon>
    </lineage>
</organism>
<reference evidence="2 3" key="1">
    <citation type="submission" date="2020-08" db="EMBL/GenBank/DDBJ databases">
        <title>Sequencing the genomes of 1000 actinobacteria strains.</title>
        <authorList>
            <person name="Klenk H.-P."/>
        </authorList>
    </citation>
    <scope>NUCLEOTIDE SEQUENCE [LARGE SCALE GENOMIC DNA]</scope>
    <source>
        <strain evidence="2 3">DSM 23974</strain>
    </source>
</reference>
<protein>
    <submittedName>
        <fullName evidence="2">GNAT superfamily N-acetyltransferase</fullName>
    </submittedName>
</protein>
<dbReference type="InterPro" id="IPR052523">
    <property type="entry name" value="Trichothecene_AcTrans"/>
</dbReference>
<dbReference type="PANTHER" id="PTHR42791:SF1">
    <property type="entry name" value="N-ACETYLTRANSFERASE DOMAIN-CONTAINING PROTEIN"/>
    <property type="match status" value="1"/>
</dbReference>
<evidence type="ECO:0000313" key="2">
    <source>
        <dbReference type="EMBL" id="MBB4736118.1"/>
    </source>
</evidence>
<name>A0A7W7GPW2_9MICC</name>
<dbReference type="GO" id="GO:0016747">
    <property type="term" value="F:acyltransferase activity, transferring groups other than amino-acyl groups"/>
    <property type="evidence" value="ECO:0007669"/>
    <property type="project" value="InterPro"/>
</dbReference>
<keyword evidence="2" id="KW-0808">Transferase</keyword>